<reference evidence="3" key="1">
    <citation type="submission" date="2016-06" db="EMBL/GenBank/DDBJ databases">
        <authorList>
            <person name="Varghese N."/>
            <person name="Submissions Spin"/>
        </authorList>
    </citation>
    <scope>NUCLEOTIDE SEQUENCE [LARGE SCALE GENOMIC DNA]</scope>
    <source>
        <strain evidence="3">DSM 43909</strain>
    </source>
</reference>
<accession>A0A1C4UIF3</accession>
<dbReference type="GO" id="GO:0005975">
    <property type="term" value="P:carbohydrate metabolic process"/>
    <property type="evidence" value="ECO:0007669"/>
    <property type="project" value="UniProtKB-ARBA"/>
</dbReference>
<dbReference type="OrthoDB" id="4855196at2"/>
<dbReference type="NCBIfam" id="NF012200">
    <property type="entry name" value="choice_anch_D"/>
    <property type="match status" value="1"/>
</dbReference>
<evidence type="ECO:0000313" key="3">
    <source>
        <dbReference type="Proteomes" id="UP000198242"/>
    </source>
</evidence>
<dbReference type="AlphaFoldDB" id="A0A1C4UIF3"/>
<organism evidence="2 3">
    <name type="scientific">Micromonospora viridifaciens</name>
    <dbReference type="NCBI Taxonomy" id="1881"/>
    <lineage>
        <taxon>Bacteria</taxon>
        <taxon>Bacillati</taxon>
        <taxon>Actinomycetota</taxon>
        <taxon>Actinomycetes</taxon>
        <taxon>Micromonosporales</taxon>
        <taxon>Micromonosporaceae</taxon>
        <taxon>Micromonospora</taxon>
    </lineage>
</organism>
<evidence type="ECO:0008006" key="4">
    <source>
        <dbReference type="Google" id="ProtNLM"/>
    </source>
</evidence>
<proteinExistence type="predicted"/>
<keyword evidence="3" id="KW-1185">Reference proteome</keyword>
<evidence type="ECO:0000313" key="2">
    <source>
        <dbReference type="EMBL" id="SCE71452.1"/>
    </source>
</evidence>
<dbReference type="EMBL" id="LT607411">
    <property type="protein sequence ID" value="SCE71452.1"/>
    <property type="molecule type" value="Genomic_DNA"/>
</dbReference>
<evidence type="ECO:0000256" key="1">
    <source>
        <dbReference type="SAM" id="SignalP"/>
    </source>
</evidence>
<protein>
    <recommendedName>
        <fullName evidence="4">Choice-of-anchor D domain-containing protein</fullName>
    </recommendedName>
</protein>
<feature type="signal peptide" evidence="1">
    <location>
        <begin position="1"/>
        <end position="27"/>
    </location>
</feature>
<sequence length="704" mass="72932">MRKFRTLLGVTVAGACVLAGLPDVALAAPTAPFRVLTVDVGDQLGGYPVYQSGVYDTGNSTLSLTPDALDRLSVYAYQGSSYVNLRAEPPTGQQWVEGQKYRATDLGSDTSAGLSLASDGRGCGNITGSITVREVGRNAETNLVDKFAASYEYSCPSGMNKSGVVSGELRWDSSLDYVVAHGNPNPVSFGRQELAVGSAAKTVTFTSVGSAPITFGAASIAGPNPDSFSVTGSNCTGRTLAPGQTCTVSVVTHPVKEGVQTGSLLLADNSSAGTRRVQLSVEAFRGVTGMYYPLSPARLMDTRSGLGAPKAKIGAGKKVDLQIAGRGGVPSSGVSAVVLNVTVTGPTASSYLTLYPAGLSRPTGSSINFPKGWLGSNNVTVKLGSGGKVSVYNHVGSTDVVVDVVGFYAGDNSISSRGWGSQYQWAMPSRLWDSRIDGGAVPAGYYTDGPVDFGREFSPHVKAVVVNITAVSPKKAGFLTAWDGLGDVPKTSTVNYGAGKVVPNLAVIKVRQEWNSKKGYYLPWFAVYTSQTSNIVIDLVGVMDDGVVADGLRFTPLAPTRIVDSRINQGVSGALPPNSIRKVTAPANLVTDATEALAMNVTAVSPTNNTVITVWPADYGLSKPSSSNLNPAAGQIVSNAVLGAIGPQDAFNVHNHSGSTHLVVDVVGTFWLYPGTASSAARLTAGATEGPKVADSTGRVTRRG</sequence>
<keyword evidence="1" id="KW-0732">Signal</keyword>
<dbReference type="Proteomes" id="UP000198242">
    <property type="component" value="Chromosome I"/>
</dbReference>
<dbReference type="Gene3D" id="2.60.40.10">
    <property type="entry name" value="Immunoglobulins"/>
    <property type="match status" value="1"/>
</dbReference>
<name>A0A1C4UIF3_MICVI</name>
<dbReference type="InterPro" id="IPR013783">
    <property type="entry name" value="Ig-like_fold"/>
</dbReference>
<dbReference type="RefSeq" id="WP_157744316.1">
    <property type="nucleotide sequence ID" value="NZ_LT607411.1"/>
</dbReference>
<gene>
    <name evidence="2" type="ORF">GA0074695_0519</name>
</gene>
<dbReference type="PROSITE" id="PS51257">
    <property type="entry name" value="PROKAR_LIPOPROTEIN"/>
    <property type="match status" value="1"/>
</dbReference>
<feature type="chain" id="PRO_5008704940" description="Choice-of-anchor D domain-containing protein" evidence="1">
    <location>
        <begin position="28"/>
        <end position="704"/>
    </location>
</feature>